<reference evidence="8 9" key="1">
    <citation type="submission" date="2019-11" db="EMBL/GenBank/DDBJ databases">
        <title>Whole genome sequencing identifies a novel species of the genus Arsenicicoccus isolated from human blood.</title>
        <authorList>
            <person name="Jeong J.H."/>
            <person name="Kweon O.J."/>
            <person name="Kim H.R."/>
            <person name="Kim T.-H."/>
            <person name="Ha S.-M."/>
            <person name="Lee M.-K."/>
        </authorList>
    </citation>
    <scope>NUCLEOTIDE SEQUENCE [LARGE SCALE GENOMIC DNA]</scope>
    <source>
        <strain evidence="8 9">MKL-02</strain>
    </source>
</reference>
<dbReference type="CDD" id="cd02932">
    <property type="entry name" value="OYE_YqiM_FMN"/>
    <property type="match status" value="1"/>
</dbReference>
<dbReference type="GO" id="GO:0050661">
    <property type="term" value="F:NADP binding"/>
    <property type="evidence" value="ECO:0007669"/>
    <property type="project" value="InterPro"/>
</dbReference>
<evidence type="ECO:0000313" key="9">
    <source>
        <dbReference type="Proteomes" id="UP000431092"/>
    </source>
</evidence>
<dbReference type="AlphaFoldDB" id="A0A6I3ILN0"/>
<dbReference type="Pfam" id="PF00724">
    <property type="entry name" value="Oxidored_FMN"/>
    <property type="match status" value="1"/>
</dbReference>
<dbReference type="InterPro" id="IPR013785">
    <property type="entry name" value="Aldolase_TIM"/>
</dbReference>
<evidence type="ECO:0000256" key="3">
    <source>
        <dbReference type="ARBA" id="ARBA00022643"/>
    </source>
</evidence>
<dbReference type="PANTHER" id="PTHR43303">
    <property type="entry name" value="NADPH DEHYDROGENASE C23G7.10C-RELATED"/>
    <property type="match status" value="1"/>
</dbReference>
<dbReference type="InterPro" id="IPR044152">
    <property type="entry name" value="YqjM-like"/>
</dbReference>
<organism evidence="8 9">
    <name type="scientific">Arsenicicoccus cauae</name>
    <dbReference type="NCBI Taxonomy" id="2663847"/>
    <lineage>
        <taxon>Bacteria</taxon>
        <taxon>Bacillati</taxon>
        <taxon>Actinomycetota</taxon>
        <taxon>Actinomycetes</taxon>
        <taxon>Micrococcales</taxon>
        <taxon>Intrasporangiaceae</taxon>
        <taxon>Arsenicicoccus</taxon>
    </lineage>
</organism>
<dbReference type="GO" id="GO:0010181">
    <property type="term" value="F:FMN binding"/>
    <property type="evidence" value="ECO:0007669"/>
    <property type="project" value="InterPro"/>
</dbReference>
<keyword evidence="9" id="KW-1185">Reference proteome</keyword>
<dbReference type="InterPro" id="IPR001155">
    <property type="entry name" value="OxRdtase_FMN_N"/>
</dbReference>
<evidence type="ECO:0000256" key="1">
    <source>
        <dbReference type="ARBA" id="ARBA00001917"/>
    </source>
</evidence>
<evidence type="ECO:0000256" key="4">
    <source>
        <dbReference type="ARBA" id="ARBA00022857"/>
    </source>
</evidence>
<keyword evidence="4" id="KW-0521">NADP</keyword>
<name>A0A6I3ILN0_9MICO</name>
<proteinExistence type="predicted"/>
<evidence type="ECO:0000256" key="6">
    <source>
        <dbReference type="SAM" id="MobiDB-lite"/>
    </source>
</evidence>
<dbReference type="EMBL" id="WLVL01000007">
    <property type="protein sequence ID" value="MTB70870.1"/>
    <property type="molecule type" value="Genomic_DNA"/>
</dbReference>
<feature type="domain" description="NADH:flavin oxidoreductase/NADH oxidase N-terminal" evidence="7">
    <location>
        <begin position="3"/>
        <end position="341"/>
    </location>
</feature>
<feature type="region of interest" description="Disordered" evidence="6">
    <location>
        <begin position="120"/>
        <end position="141"/>
    </location>
</feature>
<evidence type="ECO:0000313" key="8">
    <source>
        <dbReference type="EMBL" id="MTB70870.1"/>
    </source>
</evidence>
<evidence type="ECO:0000256" key="5">
    <source>
        <dbReference type="ARBA" id="ARBA00023002"/>
    </source>
</evidence>
<dbReference type="GO" id="GO:0003959">
    <property type="term" value="F:NADPH dehydrogenase activity"/>
    <property type="evidence" value="ECO:0007669"/>
    <property type="project" value="InterPro"/>
</dbReference>
<keyword evidence="5" id="KW-0560">Oxidoreductase</keyword>
<dbReference type="RefSeq" id="WP_154592221.1">
    <property type="nucleotide sequence ID" value="NZ_WLVL01000007.1"/>
</dbReference>
<gene>
    <name evidence="8" type="ORF">GGG17_02545</name>
</gene>
<evidence type="ECO:0000259" key="7">
    <source>
        <dbReference type="Pfam" id="PF00724"/>
    </source>
</evidence>
<dbReference type="Proteomes" id="UP000431092">
    <property type="component" value="Unassembled WGS sequence"/>
</dbReference>
<accession>A0A6I3ILN0</accession>
<dbReference type="PANTHER" id="PTHR43303:SF4">
    <property type="entry name" value="NADPH DEHYDROGENASE C23G7.10C-RELATED"/>
    <property type="match status" value="1"/>
</dbReference>
<sequence length="360" mass="39055">MTSLFAPITLRSLTIRNRVWLAPMCQYSVEKRDGVPTDWHLVHLGARAQGGFGLILTEATAVSPEGRISPEDTGLWNDEQRDAWSRITEFVHGQGAAIGVQLAHAGRKASTYRWWEGAPEGTVPADEGGWEPVAPSSEPGDGLVVPHELTTDEIAQVVRDFVDAARRADEAGFDTVEIHAAHGYLLHQFLSPLSNKRTDDYGGDLQGRSRIVVEVLDAVRAVWPQDKPVLVRLSGTDWIEGGWDIEQTTALSRTLREHGADLVDVSSGGVTQAAIPVGPGYQVPLAAEVREGAEIPTAAVGLITEPRQAQEILDAGLADAVLLARAALRDPSWPLRAAHELGVDQHDAPYPPAYWRGAWH</sequence>
<dbReference type="SUPFAM" id="SSF51395">
    <property type="entry name" value="FMN-linked oxidoreductases"/>
    <property type="match status" value="1"/>
</dbReference>
<keyword evidence="2" id="KW-0285">Flavoprotein</keyword>
<evidence type="ECO:0000256" key="2">
    <source>
        <dbReference type="ARBA" id="ARBA00022630"/>
    </source>
</evidence>
<comment type="caution">
    <text evidence="8">The sequence shown here is derived from an EMBL/GenBank/DDBJ whole genome shotgun (WGS) entry which is preliminary data.</text>
</comment>
<dbReference type="Gene3D" id="3.20.20.70">
    <property type="entry name" value="Aldolase class I"/>
    <property type="match status" value="1"/>
</dbReference>
<keyword evidence="3" id="KW-0288">FMN</keyword>
<comment type="cofactor">
    <cofactor evidence="1">
        <name>FMN</name>
        <dbReference type="ChEBI" id="CHEBI:58210"/>
    </cofactor>
</comment>
<protein>
    <submittedName>
        <fullName evidence="8">NADH:flavin oxidoreductase/NADH oxidase</fullName>
    </submittedName>
</protein>